<dbReference type="PANTHER" id="PTHR10353">
    <property type="entry name" value="GLYCOSYL HYDROLASE"/>
    <property type="match status" value="1"/>
</dbReference>
<name>A0A7C4L1W1_9CHLR</name>
<dbReference type="InterPro" id="IPR017853">
    <property type="entry name" value="GH"/>
</dbReference>
<keyword evidence="3" id="KW-0326">Glycosidase</keyword>
<evidence type="ECO:0000256" key="2">
    <source>
        <dbReference type="ARBA" id="ARBA00022801"/>
    </source>
</evidence>
<protein>
    <submittedName>
        <fullName evidence="5">Glycoside hydrolase family 1 protein</fullName>
    </submittedName>
</protein>
<comment type="caution">
    <text evidence="5">The sequence shown here is derived from an EMBL/GenBank/DDBJ whole genome shotgun (WGS) entry which is preliminary data.</text>
</comment>
<evidence type="ECO:0000256" key="1">
    <source>
        <dbReference type="ARBA" id="ARBA00010838"/>
    </source>
</evidence>
<dbReference type="Gene3D" id="3.20.20.80">
    <property type="entry name" value="Glycosidases"/>
    <property type="match status" value="1"/>
</dbReference>
<dbReference type="GO" id="GO:0008422">
    <property type="term" value="F:beta-glucosidase activity"/>
    <property type="evidence" value="ECO:0007669"/>
    <property type="project" value="TreeGrafter"/>
</dbReference>
<gene>
    <name evidence="5" type="ORF">ENT17_07430</name>
</gene>
<keyword evidence="2 5" id="KW-0378">Hydrolase</keyword>
<organism evidence="5">
    <name type="scientific">Bellilinea caldifistulae</name>
    <dbReference type="NCBI Taxonomy" id="360411"/>
    <lineage>
        <taxon>Bacteria</taxon>
        <taxon>Bacillati</taxon>
        <taxon>Chloroflexota</taxon>
        <taxon>Anaerolineae</taxon>
        <taxon>Anaerolineales</taxon>
        <taxon>Anaerolineaceae</taxon>
        <taxon>Bellilinea</taxon>
    </lineage>
</organism>
<evidence type="ECO:0000313" key="5">
    <source>
        <dbReference type="EMBL" id="HGS87435.1"/>
    </source>
</evidence>
<dbReference type="Pfam" id="PF00232">
    <property type="entry name" value="Glyco_hydro_1"/>
    <property type="match status" value="1"/>
</dbReference>
<dbReference type="PRINTS" id="PR00131">
    <property type="entry name" value="GLHYDRLASE1"/>
</dbReference>
<comment type="similarity">
    <text evidence="1 4">Belongs to the glycosyl hydrolase 1 family.</text>
</comment>
<reference evidence="5" key="1">
    <citation type="journal article" date="2020" name="mSystems">
        <title>Genome- and Community-Level Interaction Insights into Carbon Utilization and Element Cycling Functions of Hydrothermarchaeota in Hydrothermal Sediment.</title>
        <authorList>
            <person name="Zhou Z."/>
            <person name="Liu Y."/>
            <person name="Xu W."/>
            <person name="Pan J."/>
            <person name="Luo Z.H."/>
            <person name="Li M."/>
        </authorList>
    </citation>
    <scope>NUCLEOTIDE SEQUENCE [LARGE SCALE GENOMIC DNA]</scope>
    <source>
        <strain evidence="5">SpSt-556</strain>
    </source>
</reference>
<dbReference type="GO" id="GO:0005975">
    <property type="term" value="P:carbohydrate metabolic process"/>
    <property type="evidence" value="ECO:0007669"/>
    <property type="project" value="InterPro"/>
</dbReference>
<sequence length="448" mass="51563">MEGKPIMPQATYHFPNGFLWGTATSSHQVEGNNTNNNWAAWEAQEGRIKFGHKAGLACDWWGGRWKEDFDRAADTGQNAHRLSIEWSRIQPKPDSWNEEALNYYREMIRGHEQRNMTPMVTLHHFSDPLWLMDLGGWENPDVPALFDKFVAKVVEALKEYVSLWVTINEPNVYTYGGYLGGGFPPGKNDLKSAFAVLSNMVQAHALAYRTIHRIQKHARVGIALNYRSFAPARPASPFDRWMAGFLHNNFNLSFIRAISEGTFRFALQKTTIPEAAKTQDFVGINYYSRDLVAFKPLAFNSLFHKLSYPKNADLSDTGFIANIPEGMFEALKWANRFKLPIIVTENGVEDADDHLRPRYTIQHIHQMWRAVNFNYPIKGYFHWSLVDNFEWERGWTQRFGLWGLDPETQVRTRRPSVDVYADICQRNGIASEMVEKYAPEVFASLFPA</sequence>
<dbReference type="AlphaFoldDB" id="A0A7C4L1W1"/>
<dbReference type="EMBL" id="DSXR01000075">
    <property type="protein sequence ID" value="HGS87435.1"/>
    <property type="molecule type" value="Genomic_DNA"/>
</dbReference>
<accession>A0A7C4L1W1</accession>
<proteinExistence type="inferred from homology"/>
<dbReference type="InterPro" id="IPR001360">
    <property type="entry name" value="Glyco_hydro_1"/>
</dbReference>
<evidence type="ECO:0000256" key="4">
    <source>
        <dbReference type="RuleBase" id="RU003690"/>
    </source>
</evidence>
<dbReference type="SUPFAM" id="SSF51445">
    <property type="entry name" value="(Trans)glycosidases"/>
    <property type="match status" value="1"/>
</dbReference>
<evidence type="ECO:0000256" key="3">
    <source>
        <dbReference type="ARBA" id="ARBA00023295"/>
    </source>
</evidence>
<dbReference type="PANTHER" id="PTHR10353:SF209">
    <property type="entry name" value="GALACTOLIPID GALACTOSYLTRANSFERASE SFR2, CHLOROPLASTIC"/>
    <property type="match status" value="1"/>
</dbReference>